<proteinExistence type="predicted"/>
<dbReference type="EMBL" id="JAIWYP010000013">
    <property type="protein sequence ID" value="KAH3716169.1"/>
    <property type="molecule type" value="Genomic_DNA"/>
</dbReference>
<accession>A0A9D4C2W7</accession>
<evidence type="ECO:0000313" key="2">
    <source>
        <dbReference type="Proteomes" id="UP000828390"/>
    </source>
</evidence>
<protein>
    <submittedName>
        <fullName evidence="1">Uncharacterized protein</fullName>
    </submittedName>
</protein>
<dbReference type="AlphaFoldDB" id="A0A9D4C2W7"/>
<sequence length="92" mass="10707">MERASLPRDDGTRWFRRAANRSSPMQPFSDAEVKTYIHPRNITIRLDDSSEKSSRRYSADDSLAPVAMCTLRMLTEKRLIQFSQMCQSMSQF</sequence>
<reference evidence="1" key="2">
    <citation type="submission" date="2020-11" db="EMBL/GenBank/DDBJ databases">
        <authorList>
            <person name="McCartney M.A."/>
            <person name="Auch B."/>
            <person name="Kono T."/>
            <person name="Mallez S."/>
            <person name="Becker A."/>
            <person name="Gohl D.M."/>
            <person name="Silverstein K.A.T."/>
            <person name="Koren S."/>
            <person name="Bechman K.B."/>
            <person name="Herman A."/>
            <person name="Abrahante J.E."/>
            <person name="Garbe J."/>
        </authorList>
    </citation>
    <scope>NUCLEOTIDE SEQUENCE</scope>
    <source>
        <strain evidence="1">Duluth1</strain>
        <tissue evidence="1">Whole animal</tissue>
    </source>
</reference>
<reference evidence="1" key="1">
    <citation type="journal article" date="2019" name="bioRxiv">
        <title>The Genome of the Zebra Mussel, Dreissena polymorpha: A Resource for Invasive Species Research.</title>
        <authorList>
            <person name="McCartney M.A."/>
            <person name="Auch B."/>
            <person name="Kono T."/>
            <person name="Mallez S."/>
            <person name="Zhang Y."/>
            <person name="Obille A."/>
            <person name="Becker A."/>
            <person name="Abrahante J.E."/>
            <person name="Garbe J."/>
            <person name="Badalamenti J.P."/>
            <person name="Herman A."/>
            <person name="Mangelson H."/>
            <person name="Liachko I."/>
            <person name="Sullivan S."/>
            <person name="Sone E.D."/>
            <person name="Koren S."/>
            <person name="Silverstein K.A.T."/>
            <person name="Beckman K.B."/>
            <person name="Gohl D.M."/>
        </authorList>
    </citation>
    <scope>NUCLEOTIDE SEQUENCE</scope>
    <source>
        <strain evidence="1">Duluth1</strain>
        <tissue evidence="1">Whole animal</tissue>
    </source>
</reference>
<dbReference type="Proteomes" id="UP000828390">
    <property type="component" value="Unassembled WGS sequence"/>
</dbReference>
<name>A0A9D4C2W7_DREPO</name>
<comment type="caution">
    <text evidence="1">The sequence shown here is derived from an EMBL/GenBank/DDBJ whole genome shotgun (WGS) entry which is preliminary data.</text>
</comment>
<gene>
    <name evidence="1" type="ORF">DPMN_058888</name>
</gene>
<evidence type="ECO:0000313" key="1">
    <source>
        <dbReference type="EMBL" id="KAH3716169.1"/>
    </source>
</evidence>
<keyword evidence="2" id="KW-1185">Reference proteome</keyword>
<organism evidence="1 2">
    <name type="scientific">Dreissena polymorpha</name>
    <name type="common">Zebra mussel</name>
    <name type="synonym">Mytilus polymorpha</name>
    <dbReference type="NCBI Taxonomy" id="45954"/>
    <lineage>
        <taxon>Eukaryota</taxon>
        <taxon>Metazoa</taxon>
        <taxon>Spiralia</taxon>
        <taxon>Lophotrochozoa</taxon>
        <taxon>Mollusca</taxon>
        <taxon>Bivalvia</taxon>
        <taxon>Autobranchia</taxon>
        <taxon>Heteroconchia</taxon>
        <taxon>Euheterodonta</taxon>
        <taxon>Imparidentia</taxon>
        <taxon>Neoheterodontei</taxon>
        <taxon>Myida</taxon>
        <taxon>Dreissenoidea</taxon>
        <taxon>Dreissenidae</taxon>
        <taxon>Dreissena</taxon>
    </lineage>
</organism>